<name>A0A8D8J645_CULPI</name>
<organism evidence="2">
    <name type="scientific">Culex pipiens</name>
    <name type="common">House mosquito</name>
    <dbReference type="NCBI Taxonomy" id="7175"/>
    <lineage>
        <taxon>Eukaryota</taxon>
        <taxon>Metazoa</taxon>
        <taxon>Ecdysozoa</taxon>
        <taxon>Arthropoda</taxon>
        <taxon>Hexapoda</taxon>
        <taxon>Insecta</taxon>
        <taxon>Pterygota</taxon>
        <taxon>Neoptera</taxon>
        <taxon>Endopterygota</taxon>
        <taxon>Diptera</taxon>
        <taxon>Nematocera</taxon>
        <taxon>Culicoidea</taxon>
        <taxon>Culicidae</taxon>
        <taxon>Culicinae</taxon>
        <taxon>Culicini</taxon>
        <taxon>Culex</taxon>
        <taxon>Culex</taxon>
    </lineage>
</organism>
<dbReference type="EMBL" id="HBUE01167137">
    <property type="protein sequence ID" value="CAG6513189.1"/>
    <property type="molecule type" value="Transcribed_RNA"/>
</dbReference>
<sequence>MTAYDSVHVMCSCEEEVEEEGRSLGHRLSAALRVECRSFAHAQHNTHVLPQCTSVITSPVRTPSPVITHTVRVCVRCANGSGSGTKRTKRTRETDRPNGPGVGWPV</sequence>
<accession>A0A8D8J645</accession>
<protein>
    <submittedName>
        <fullName evidence="2">(northern house mosquito) hypothetical protein</fullName>
    </submittedName>
</protein>
<feature type="region of interest" description="Disordered" evidence="1">
    <location>
        <begin position="79"/>
        <end position="106"/>
    </location>
</feature>
<evidence type="ECO:0000313" key="2">
    <source>
        <dbReference type="EMBL" id="CAG6564656.1"/>
    </source>
</evidence>
<dbReference type="AlphaFoldDB" id="A0A8D8J645"/>
<evidence type="ECO:0000256" key="1">
    <source>
        <dbReference type="SAM" id="MobiDB-lite"/>
    </source>
</evidence>
<dbReference type="EMBL" id="HBUE01272453">
    <property type="protein sequence ID" value="CAG6564656.1"/>
    <property type="molecule type" value="Transcribed_RNA"/>
</dbReference>
<proteinExistence type="predicted"/>
<reference evidence="2" key="1">
    <citation type="submission" date="2021-05" db="EMBL/GenBank/DDBJ databases">
        <authorList>
            <person name="Alioto T."/>
            <person name="Alioto T."/>
            <person name="Gomez Garrido J."/>
        </authorList>
    </citation>
    <scope>NUCLEOTIDE SEQUENCE</scope>
</reference>